<proteinExistence type="predicted"/>
<organism evidence="2 3">
    <name type="scientific">Mycobacterium simulans</name>
    <dbReference type="NCBI Taxonomy" id="627089"/>
    <lineage>
        <taxon>Bacteria</taxon>
        <taxon>Bacillati</taxon>
        <taxon>Actinomycetota</taxon>
        <taxon>Actinomycetes</taxon>
        <taxon>Mycobacteriales</taxon>
        <taxon>Mycobacteriaceae</taxon>
        <taxon>Mycobacterium</taxon>
    </lineage>
</organism>
<dbReference type="SUPFAM" id="SSF55874">
    <property type="entry name" value="ATPase domain of HSP90 chaperone/DNA topoisomerase II/histidine kinase"/>
    <property type="match status" value="1"/>
</dbReference>
<dbReference type="EMBL" id="OCTY01000002">
    <property type="protein sequence ID" value="SOJ52758.1"/>
    <property type="molecule type" value="Genomic_DNA"/>
</dbReference>
<reference evidence="2 3" key="1">
    <citation type="submission" date="2017-10" db="EMBL/GenBank/DDBJ databases">
        <authorList>
            <consortium name="Urmite Genomes"/>
        </authorList>
    </citation>
    <scope>NUCLEOTIDE SEQUENCE [LARGE SCALE GENOMIC DNA]</scope>
    <source>
        <strain evidence="2 3">FB-527</strain>
    </source>
</reference>
<evidence type="ECO:0000313" key="2">
    <source>
        <dbReference type="EMBL" id="SOJ52758.1"/>
    </source>
</evidence>
<gene>
    <name evidence="2" type="ORF">MSIMFB_00266</name>
</gene>
<comment type="caution">
    <text evidence="2">The sequence shown here is derived from an EMBL/GenBank/DDBJ whole genome shotgun (WGS) entry which is preliminary data.</text>
</comment>
<accession>A0A7Z7IG31</accession>
<name>A0A7Z7IG31_9MYCO</name>
<protein>
    <recommendedName>
        <fullName evidence="4">Histidine kinase/HSP90-like ATPase domain-containing protein</fullName>
    </recommendedName>
</protein>
<dbReference type="InterPro" id="IPR036890">
    <property type="entry name" value="HATPase_C_sf"/>
</dbReference>
<sequence>MAHCLDATDTSLRRYEPDNTATLVAAHDDPGHTEQKPVGTRWPVDGDNIVARVARTGAAVIGSRQAKPLPPDSEQRIGEFTELVATDIANAEAHDGAGGADSDKGSGIIGLIDRVEALGGHLRVLSPPGAGTTLDIVIPQ</sequence>
<evidence type="ECO:0000256" key="1">
    <source>
        <dbReference type="SAM" id="MobiDB-lite"/>
    </source>
</evidence>
<keyword evidence="3" id="KW-1185">Reference proteome</keyword>
<feature type="region of interest" description="Disordered" evidence="1">
    <location>
        <begin position="25"/>
        <end position="44"/>
    </location>
</feature>
<evidence type="ECO:0008006" key="4">
    <source>
        <dbReference type="Google" id="ProtNLM"/>
    </source>
</evidence>
<feature type="compositionally biased region" description="Basic and acidic residues" evidence="1">
    <location>
        <begin position="26"/>
        <end position="35"/>
    </location>
</feature>
<dbReference type="AlphaFoldDB" id="A0A7Z7IG31"/>
<dbReference type="Gene3D" id="3.30.565.10">
    <property type="entry name" value="Histidine kinase-like ATPase, C-terminal domain"/>
    <property type="match status" value="1"/>
</dbReference>
<dbReference type="Proteomes" id="UP000554965">
    <property type="component" value="Unassembled WGS sequence"/>
</dbReference>
<evidence type="ECO:0000313" key="3">
    <source>
        <dbReference type="Proteomes" id="UP000554965"/>
    </source>
</evidence>